<dbReference type="Proteomes" id="UP000324222">
    <property type="component" value="Unassembled WGS sequence"/>
</dbReference>
<feature type="compositionally biased region" description="Low complexity" evidence="1">
    <location>
        <begin position="110"/>
        <end position="125"/>
    </location>
</feature>
<reference evidence="2 3" key="1">
    <citation type="submission" date="2019-05" db="EMBL/GenBank/DDBJ databases">
        <title>Another draft genome of Portunus trituberculatus and its Hox gene families provides insights of decapod evolution.</title>
        <authorList>
            <person name="Jeong J.-H."/>
            <person name="Song I."/>
            <person name="Kim S."/>
            <person name="Choi T."/>
            <person name="Kim D."/>
            <person name="Ryu S."/>
            <person name="Kim W."/>
        </authorList>
    </citation>
    <scope>NUCLEOTIDE SEQUENCE [LARGE SCALE GENOMIC DNA]</scope>
    <source>
        <tissue evidence="2">Muscle</tissue>
    </source>
</reference>
<feature type="compositionally biased region" description="Polar residues" evidence="1">
    <location>
        <begin position="96"/>
        <end position="105"/>
    </location>
</feature>
<keyword evidence="3" id="KW-1185">Reference proteome</keyword>
<feature type="region of interest" description="Disordered" evidence="1">
    <location>
        <begin position="96"/>
        <end position="133"/>
    </location>
</feature>
<sequence length="133" mass="14933">MKVVARPAEFPPLSARMHPPSSPSRLRDLSAILEMVFMLSHHNTDLGSVYIRNWFAYSALHQSVCQFWALEVPRIHRHQSRQSHLHSPFIHVTSTDRVSGPQQIIQVRGSLSPSPAPLSSVPATPEAQRDRGL</sequence>
<evidence type="ECO:0000313" key="3">
    <source>
        <dbReference type="Proteomes" id="UP000324222"/>
    </source>
</evidence>
<protein>
    <submittedName>
        <fullName evidence="2">Uncharacterized protein</fullName>
    </submittedName>
</protein>
<name>A0A5B7FCR0_PORTR</name>
<proteinExistence type="predicted"/>
<dbReference type="EMBL" id="VSRR010005784">
    <property type="protein sequence ID" value="MPC43337.1"/>
    <property type="molecule type" value="Genomic_DNA"/>
</dbReference>
<gene>
    <name evidence="2" type="ORF">E2C01_036981</name>
</gene>
<evidence type="ECO:0000256" key="1">
    <source>
        <dbReference type="SAM" id="MobiDB-lite"/>
    </source>
</evidence>
<dbReference type="AlphaFoldDB" id="A0A5B7FCR0"/>
<comment type="caution">
    <text evidence="2">The sequence shown here is derived from an EMBL/GenBank/DDBJ whole genome shotgun (WGS) entry which is preliminary data.</text>
</comment>
<evidence type="ECO:0000313" key="2">
    <source>
        <dbReference type="EMBL" id="MPC43337.1"/>
    </source>
</evidence>
<accession>A0A5B7FCR0</accession>
<organism evidence="2 3">
    <name type="scientific">Portunus trituberculatus</name>
    <name type="common">Swimming crab</name>
    <name type="synonym">Neptunus trituberculatus</name>
    <dbReference type="NCBI Taxonomy" id="210409"/>
    <lineage>
        <taxon>Eukaryota</taxon>
        <taxon>Metazoa</taxon>
        <taxon>Ecdysozoa</taxon>
        <taxon>Arthropoda</taxon>
        <taxon>Crustacea</taxon>
        <taxon>Multicrustacea</taxon>
        <taxon>Malacostraca</taxon>
        <taxon>Eumalacostraca</taxon>
        <taxon>Eucarida</taxon>
        <taxon>Decapoda</taxon>
        <taxon>Pleocyemata</taxon>
        <taxon>Brachyura</taxon>
        <taxon>Eubrachyura</taxon>
        <taxon>Portunoidea</taxon>
        <taxon>Portunidae</taxon>
        <taxon>Portuninae</taxon>
        <taxon>Portunus</taxon>
    </lineage>
</organism>